<evidence type="ECO:0000259" key="3">
    <source>
        <dbReference type="Pfam" id="PF10531"/>
    </source>
</evidence>
<evidence type="ECO:0000259" key="2">
    <source>
        <dbReference type="Pfam" id="PF02563"/>
    </source>
</evidence>
<evidence type="ECO:0000313" key="4">
    <source>
        <dbReference type="EMBL" id="SDH19687.1"/>
    </source>
</evidence>
<keyword evidence="1" id="KW-0732">Signal</keyword>
<organism evidence="4 5">
    <name type="scientific">Vibrio xiamenensis</name>
    <dbReference type="NCBI Taxonomy" id="861298"/>
    <lineage>
        <taxon>Bacteria</taxon>
        <taxon>Pseudomonadati</taxon>
        <taxon>Pseudomonadota</taxon>
        <taxon>Gammaproteobacteria</taxon>
        <taxon>Vibrionales</taxon>
        <taxon>Vibrionaceae</taxon>
        <taxon>Vibrio</taxon>
    </lineage>
</organism>
<dbReference type="Gene3D" id="3.10.560.10">
    <property type="entry name" value="Outer membrane lipoprotein wza domain like"/>
    <property type="match status" value="1"/>
</dbReference>
<protein>
    <submittedName>
        <fullName evidence="4">Polysaccharide export outer membrane protein</fullName>
    </submittedName>
</protein>
<dbReference type="Proteomes" id="UP000198854">
    <property type="component" value="Unassembled WGS sequence"/>
</dbReference>
<dbReference type="SUPFAM" id="SSF142984">
    <property type="entry name" value="Nqo1 middle domain-like"/>
    <property type="match status" value="1"/>
</dbReference>
<accession>A0A1G8AFM9</accession>
<keyword evidence="5" id="KW-1185">Reference proteome</keyword>
<feature type="domain" description="Polysaccharide export protein N-terminal" evidence="2">
    <location>
        <begin position="23"/>
        <end position="97"/>
    </location>
</feature>
<dbReference type="Pfam" id="PF10531">
    <property type="entry name" value="SLBB"/>
    <property type="match status" value="1"/>
</dbReference>
<dbReference type="InterPro" id="IPR049712">
    <property type="entry name" value="Poly_export"/>
</dbReference>
<dbReference type="STRING" id="861298.SAMN04488136_11093"/>
<evidence type="ECO:0000256" key="1">
    <source>
        <dbReference type="ARBA" id="ARBA00022729"/>
    </source>
</evidence>
<dbReference type="InterPro" id="IPR019554">
    <property type="entry name" value="Soluble_ligand-bd"/>
</dbReference>
<dbReference type="GO" id="GO:0015159">
    <property type="term" value="F:polysaccharide transmembrane transporter activity"/>
    <property type="evidence" value="ECO:0007669"/>
    <property type="project" value="InterPro"/>
</dbReference>
<evidence type="ECO:0000313" key="5">
    <source>
        <dbReference type="Proteomes" id="UP000198854"/>
    </source>
</evidence>
<dbReference type="InterPro" id="IPR003715">
    <property type="entry name" value="Poly_export_N"/>
</dbReference>
<dbReference type="PANTHER" id="PTHR33619">
    <property type="entry name" value="POLYSACCHARIDE EXPORT PROTEIN GFCE-RELATED"/>
    <property type="match status" value="1"/>
</dbReference>
<gene>
    <name evidence="4" type="ORF">SAMN04488136_11093</name>
</gene>
<feature type="domain" description="Soluble ligand binding" evidence="3">
    <location>
        <begin position="103"/>
        <end position="137"/>
    </location>
</feature>
<dbReference type="Pfam" id="PF02563">
    <property type="entry name" value="Poly_export"/>
    <property type="match status" value="1"/>
</dbReference>
<sequence>MIKRIVQFLLINIILLNGAIAAENLYRLGAGDTISISVYGEDSLTIPDLKIDNRETIDYPYLGVIKLGGKTLEEVQREITQGLSGNYLIDPKVNVTIVHYRNIYINGLVNRPGGYEYEPGLTVQEAISLAGGVMSKYRRSAHAYLVKAKNISKYNQLSNEDLAKAFDEDTEQETPLYKVVEPGDTVYVVASFW</sequence>
<dbReference type="OrthoDB" id="9808948at2"/>
<dbReference type="AlphaFoldDB" id="A0A1G8AFM9"/>
<reference evidence="5" key="1">
    <citation type="submission" date="2016-10" db="EMBL/GenBank/DDBJ databases">
        <authorList>
            <person name="Varghese N."/>
            <person name="Submissions S."/>
        </authorList>
    </citation>
    <scope>NUCLEOTIDE SEQUENCE [LARGE SCALE GENOMIC DNA]</scope>
    <source>
        <strain evidence="5">CGMCC 1.10228</strain>
    </source>
</reference>
<name>A0A1G8AFM9_9VIBR</name>
<dbReference type="EMBL" id="FNDD01000010">
    <property type="protein sequence ID" value="SDH19687.1"/>
    <property type="molecule type" value="Genomic_DNA"/>
</dbReference>
<dbReference type="Gene3D" id="3.30.1950.10">
    <property type="entry name" value="wza like domain"/>
    <property type="match status" value="1"/>
</dbReference>
<dbReference type="PANTHER" id="PTHR33619:SF3">
    <property type="entry name" value="POLYSACCHARIDE EXPORT PROTEIN GFCE-RELATED"/>
    <property type="match status" value="1"/>
</dbReference>
<dbReference type="RefSeq" id="WP_093273060.1">
    <property type="nucleotide sequence ID" value="NZ_FNDD01000010.1"/>
</dbReference>
<proteinExistence type="predicted"/>